<evidence type="ECO:0000256" key="1">
    <source>
        <dbReference type="SAM" id="SignalP"/>
    </source>
</evidence>
<protein>
    <submittedName>
        <fullName evidence="2">Uncharacterized protein</fullName>
    </submittedName>
</protein>
<evidence type="ECO:0000313" key="2">
    <source>
        <dbReference type="EMBL" id="KAH3788258.1"/>
    </source>
</evidence>
<comment type="caution">
    <text evidence="2">The sequence shown here is derived from an EMBL/GenBank/DDBJ whole genome shotgun (WGS) entry which is preliminary data.</text>
</comment>
<keyword evidence="1" id="KW-0732">Signal</keyword>
<feature type="signal peptide" evidence="1">
    <location>
        <begin position="1"/>
        <end position="19"/>
    </location>
</feature>
<keyword evidence="3" id="KW-1185">Reference proteome</keyword>
<gene>
    <name evidence="2" type="ORF">DPMN_166393</name>
</gene>
<organism evidence="2 3">
    <name type="scientific">Dreissena polymorpha</name>
    <name type="common">Zebra mussel</name>
    <name type="synonym">Mytilus polymorpha</name>
    <dbReference type="NCBI Taxonomy" id="45954"/>
    <lineage>
        <taxon>Eukaryota</taxon>
        <taxon>Metazoa</taxon>
        <taxon>Spiralia</taxon>
        <taxon>Lophotrochozoa</taxon>
        <taxon>Mollusca</taxon>
        <taxon>Bivalvia</taxon>
        <taxon>Autobranchia</taxon>
        <taxon>Heteroconchia</taxon>
        <taxon>Euheterodonta</taxon>
        <taxon>Imparidentia</taxon>
        <taxon>Neoheterodontei</taxon>
        <taxon>Myida</taxon>
        <taxon>Dreissenoidea</taxon>
        <taxon>Dreissenidae</taxon>
        <taxon>Dreissena</taxon>
    </lineage>
</organism>
<reference evidence="2" key="1">
    <citation type="journal article" date="2019" name="bioRxiv">
        <title>The Genome of the Zebra Mussel, Dreissena polymorpha: A Resource for Invasive Species Research.</title>
        <authorList>
            <person name="McCartney M.A."/>
            <person name="Auch B."/>
            <person name="Kono T."/>
            <person name="Mallez S."/>
            <person name="Zhang Y."/>
            <person name="Obille A."/>
            <person name="Becker A."/>
            <person name="Abrahante J.E."/>
            <person name="Garbe J."/>
            <person name="Badalamenti J.P."/>
            <person name="Herman A."/>
            <person name="Mangelson H."/>
            <person name="Liachko I."/>
            <person name="Sullivan S."/>
            <person name="Sone E.D."/>
            <person name="Koren S."/>
            <person name="Silverstein K.A.T."/>
            <person name="Beckman K.B."/>
            <person name="Gohl D.M."/>
        </authorList>
    </citation>
    <scope>NUCLEOTIDE SEQUENCE</scope>
    <source>
        <strain evidence="2">Duluth1</strain>
        <tissue evidence="2">Whole animal</tissue>
    </source>
</reference>
<accession>A0A9D4EYJ4</accession>
<dbReference type="AlphaFoldDB" id="A0A9D4EYJ4"/>
<dbReference type="Proteomes" id="UP000828390">
    <property type="component" value="Unassembled WGS sequence"/>
</dbReference>
<evidence type="ECO:0000313" key="3">
    <source>
        <dbReference type="Proteomes" id="UP000828390"/>
    </source>
</evidence>
<sequence length="101" mass="11760">MFSTVTIVLLVSCCGAALSSWIPYGNSYSPEQGKGGYWNSYLPKYESYRPQQYPSYPGSYWPGPWPAQRTKLDELLVSWYAFFNFEVNGKWKKEQQAYYPD</sequence>
<feature type="chain" id="PRO_5038360566" evidence="1">
    <location>
        <begin position="20"/>
        <end position="101"/>
    </location>
</feature>
<reference evidence="2" key="2">
    <citation type="submission" date="2020-11" db="EMBL/GenBank/DDBJ databases">
        <authorList>
            <person name="McCartney M.A."/>
            <person name="Auch B."/>
            <person name="Kono T."/>
            <person name="Mallez S."/>
            <person name="Becker A."/>
            <person name="Gohl D.M."/>
            <person name="Silverstein K.A.T."/>
            <person name="Koren S."/>
            <person name="Bechman K.B."/>
            <person name="Herman A."/>
            <person name="Abrahante J.E."/>
            <person name="Garbe J."/>
        </authorList>
    </citation>
    <scope>NUCLEOTIDE SEQUENCE</scope>
    <source>
        <strain evidence="2">Duluth1</strain>
        <tissue evidence="2">Whole animal</tissue>
    </source>
</reference>
<dbReference type="EMBL" id="JAIWYP010000008">
    <property type="protein sequence ID" value="KAH3788258.1"/>
    <property type="molecule type" value="Genomic_DNA"/>
</dbReference>
<name>A0A9D4EYJ4_DREPO</name>
<proteinExistence type="predicted"/>